<gene>
    <name evidence="2" type="ORF">LTR97_011685</name>
</gene>
<dbReference type="Proteomes" id="UP001310594">
    <property type="component" value="Unassembled WGS sequence"/>
</dbReference>
<organism evidence="2 3">
    <name type="scientific">Elasticomyces elasticus</name>
    <dbReference type="NCBI Taxonomy" id="574655"/>
    <lineage>
        <taxon>Eukaryota</taxon>
        <taxon>Fungi</taxon>
        <taxon>Dikarya</taxon>
        <taxon>Ascomycota</taxon>
        <taxon>Pezizomycotina</taxon>
        <taxon>Dothideomycetes</taxon>
        <taxon>Dothideomycetidae</taxon>
        <taxon>Mycosphaerellales</taxon>
        <taxon>Teratosphaeriaceae</taxon>
        <taxon>Elasticomyces</taxon>
    </lineage>
</organism>
<accession>A0AAN7VL73</accession>
<evidence type="ECO:0000256" key="1">
    <source>
        <dbReference type="SAM" id="MobiDB-lite"/>
    </source>
</evidence>
<evidence type="ECO:0000313" key="2">
    <source>
        <dbReference type="EMBL" id="KAK5691033.1"/>
    </source>
</evidence>
<proteinExistence type="predicted"/>
<feature type="region of interest" description="Disordered" evidence="1">
    <location>
        <begin position="61"/>
        <end position="85"/>
    </location>
</feature>
<name>A0AAN7VL73_9PEZI</name>
<dbReference type="AlphaFoldDB" id="A0AAN7VL73"/>
<reference evidence="2" key="1">
    <citation type="submission" date="2023-08" db="EMBL/GenBank/DDBJ databases">
        <title>Black Yeasts Isolated from many extreme environments.</title>
        <authorList>
            <person name="Coleine C."/>
            <person name="Stajich J.E."/>
            <person name="Selbmann L."/>
        </authorList>
    </citation>
    <scope>NUCLEOTIDE SEQUENCE</scope>
    <source>
        <strain evidence="2">CCFEE 5810</strain>
    </source>
</reference>
<evidence type="ECO:0000313" key="3">
    <source>
        <dbReference type="Proteomes" id="UP001310594"/>
    </source>
</evidence>
<sequence length="85" mass="9180">MDTGQEDDYSPQYMNGIGSSSAMNDGSKVVNGIRASGVQSEAPVREKGDWDELFMDCSKRKLLEPPETSSSGKAKHRRNASAATL</sequence>
<feature type="region of interest" description="Disordered" evidence="1">
    <location>
        <begin position="1"/>
        <end position="25"/>
    </location>
</feature>
<protein>
    <submittedName>
        <fullName evidence="2">Uncharacterized protein</fullName>
    </submittedName>
</protein>
<dbReference type="EMBL" id="JAVRQU010000022">
    <property type="protein sequence ID" value="KAK5691033.1"/>
    <property type="molecule type" value="Genomic_DNA"/>
</dbReference>
<comment type="caution">
    <text evidence="2">The sequence shown here is derived from an EMBL/GenBank/DDBJ whole genome shotgun (WGS) entry which is preliminary data.</text>
</comment>